<gene>
    <name evidence="1" type="ORF">CD32_06430</name>
</gene>
<proteinExistence type="predicted"/>
<protein>
    <recommendedName>
        <fullName evidence="3">Two component regulator three Y domain-containing protein</fullName>
    </recommendedName>
</protein>
<accession>A0A0A3IP68</accession>
<reference evidence="1 2" key="1">
    <citation type="submission" date="2014-02" db="EMBL/GenBank/DDBJ databases">
        <title>Draft genome sequence of Lysinibacillus odysseyi NBRC 100172.</title>
        <authorList>
            <person name="Zhang F."/>
            <person name="Wang G."/>
            <person name="Zhang L."/>
        </authorList>
    </citation>
    <scope>NUCLEOTIDE SEQUENCE [LARGE SCALE GENOMIC DNA]</scope>
    <source>
        <strain evidence="1 2">NBRC 100172</strain>
    </source>
</reference>
<dbReference type="eggNOG" id="COG1506">
    <property type="taxonomic scope" value="Bacteria"/>
</dbReference>
<evidence type="ECO:0000313" key="2">
    <source>
        <dbReference type="Proteomes" id="UP000030437"/>
    </source>
</evidence>
<dbReference type="OrthoDB" id="7335480at2"/>
<evidence type="ECO:0008006" key="3">
    <source>
        <dbReference type="Google" id="ProtNLM"/>
    </source>
</evidence>
<comment type="caution">
    <text evidence="1">The sequence shown here is derived from an EMBL/GenBank/DDBJ whole genome shotgun (WGS) entry which is preliminary data.</text>
</comment>
<dbReference type="AlphaFoldDB" id="A0A0A3IP68"/>
<dbReference type="Proteomes" id="UP000030437">
    <property type="component" value="Unassembled WGS sequence"/>
</dbReference>
<organism evidence="1 2">
    <name type="scientific">Lysinibacillus odysseyi 34hs-1 = NBRC 100172</name>
    <dbReference type="NCBI Taxonomy" id="1220589"/>
    <lineage>
        <taxon>Bacteria</taxon>
        <taxon>Bacillati</taxon>
        <taxon>Bacillota</taxon>
        <taxon>Bacilli</taxon>
        <taxon>Bacillales</taxon>
        <taxon>Bacillaceae</taxon>
        <taxon>Lysinibacillus</taxon>
    </lineage>
</organism>
<dbReference type="SUPFAM" id="SSF53474">
    <property type="entry name" value="alpha/beta-Hydrolases"/>
    <property type="match status" value="1"/>
</dbReference>
<dbReference type="Gene3D" id="3.40.50.1820">
    <property type="entry name" value="alpha/beta hydrolase"/>
    <property type="match status" value="1"/>
</dbReference>
<evidence type="ECO:0000313" key="1">
    <source>
        <dbReference type="EMBL" id="KGR86521.1"/>
    </source>
</evidence>
<sequence>MKALLKNEQIFNGKRKIKYLFIPSRQKTEHLIVMFSGFNPIGTPPAYNYIRTLQHADVNKLYILDDYGSRGCYYLGENRVFDVEETVYALIRHIASVNGIEDDNIICCGSSKGGYAALYYSIKYGFGHAIVAAPQTYLGRYLYNVGEYPTLEYIAGGTSQDDIAFCNDLLFDLVRTAKKMPQMLIHVGRGDHHYKGHVLPFIDHLQKHGFSCGLDVGEFTNHGEVSFYQKLLVSKLKEMLPYLEDPLEITSFEVEQSQHEFLLSTQSNREVRYAWYIFKDQERVKTFPYTDSPTLRFIAVESGCYHFVAFIKDAQNQIIYQKSSEYEVNIASGTFQKID</sequence>
<dbReference type="InterPro" id="IPR029058">
    <property type="entry name" value="AB_hydrolase_fold"/>
</dbReference>
<dbReference type="EMBL" id="JPVP01000051">
    <property type="protein sequence ID" value="KGR86521.1"/>
    <property type="molecule type" value="Genomic_DNA"/>
</dbReference>
<name>A0A0A3IP68_9BACI</name>
<dbReference type="RefSeq" id="WP_036152494.1">
    <property type="nucleotide sequence ID" value="NZ_AVCX01000014.1"/>
</dbReference>
<keyword evidence="2" id="KW-1185">Reference proteome</keyword>